<organism evidence="7 8">
    <name type="scientific">Shouchella rhizosphaerae</name>
    <dbReference type="NCBI Taxonomy" id="866786"/>
    <lineage>
        <taxon>Bacteria</taxon>
        <taxon>Bacillati</taxon>
        <taxon>Bacillota</taxon>
        <taxon>Bacilli</taxon>
        <taxon>Bacillales</taxon>
        <taxon>Bacillaceae</taxon>
        <taxon>Shouchella</taxon>
    </lineage>
</organism>
<feature type="domain" description="Sigma-54 factor interaction" evidence="5">
    <location>
        <begin position="209"/>
        <end position="439"/>
    </location>
</feature>
<dbReference type="InterPro" id="IPR002197">
    <property type="entry name" value="HTH_Fis"/>
</dbReference>
<dbReference type="Pfam" id="PF00158">
    <property type="entry name" value="Sigma54_activat"/>
    <property type="match status" value="1"/>
</dbReference>
<evidence type="ECO:0000259" key="5">
    <source>
        <dbReference type="PROSITE" id="PS50045"/>
    </source>
</evidence>
<dbReference type="PRINTS" id="PR01590">
    <property type="entry name" value="HTHFIS"/>
</dbReference>
<dbReference type="Proteomes" id="UP001341136">
    <property type="component" value="Chromosome"/>
</dbReference>
<dbReference type="Gene3D" id="1.10.10.60">
    <property type="entry name" value="Homeodomain-like"/>
    <property type="match status" value="1"/>
</dbReference>
<dbReference type="Gene3D" id="3.30.450.20">
    <property type="entry name" value="PAS domain"/>
    <property type="match status" value="1"/>
</dbReference>
<proteinExistence type="predicted"/>
<evidence type="ECO:0000313" key="8">
    <source>
        <dbReference type="Proteomes" id="UP001341136"/>
    </source>
</evidence>
<dbReference type="PANTHER" id="PTHR32071">
    <property type="entry name" value="TRANSCRIPTIONAL REGULATORY PROTEIN"/>
    <property type="match status" value="1"/>
</dbReference>
<evidence type="ECO:0000256" key="4">
    <source>
        <dbReference type="ARBA" id="ARBA00023163"/>
    </source>
</evidence>
<dbReference type="EMBL" id="CP144921">
    <property type="protein sequence ID" value="WWA28916.1"/>
    <property type="molecule type" value="Genomic_DNA"/>
</dbReference>
<evidence type="ECO:0000256" key="1">
    <source>
        <dbReference type="ARBA" id="ARBA00022741"/>
    </source>
</evidence>
<reference evidence="7 8" key="1">
    <citation type="submission" date="2024-01" db="EMBL/GenBank/DDBJ databases">
        <title>Culturomics analysis of mouse respiratory tract.</title>
        <authorList>
            <person name="Phillips A.M."/>
            <person name="Collette N.M."/>
            <person name="Mageeney C.M."/>
            <person name="Sinha A."/>
            <person name="Hern K.E."/>
            <person name="Arkin A.P."/>
            <person name="Williams K.P."/>
            <person name="Branda S."/>
        </authorList>
    </citation>
    <scope>NUCLEOTIDE SEQUENCE [LARGE SCALE GENOMIC DNA]</scope>
    <source>
        <strain evidence="7 8">CP20</strain>
    </source>
</reference>
<dbReference type="Pfam" id="PF00989">
    <property type="entry name" value="PAS"/>
    <property type="match status" value="1"/>
</dbReference>
<dbReference type="SMART" id="SM00382">
    <property type="entry name" value="AAA"/>
    <property type="match status" value="1"/>
</dbReference>
<dbReference type="InterPro" id="IPR035965">
    <property type="entry name" value="PAS-like_dom_sf"/>
</dbReference>
<dbReference type="Gene3D" id="3.40.50.300">
    <property type="entry name" value="P-loop containing nucleotide triphosphate hydrolases"/>
    <property type="match status" value="1"/>
</dbReference>
<dbReference type="SUPFAM" id="SSF55785">
    <property type="entry name" value="PYP-like sensor domain (PAS domain)"/>
    <property type="match status" value="1"/>
</dbReference>
<keyword evidence="8" id="KW-1185">Reference proteome</keyword>
<dbReference type="InterPro" id="IPR002078">
    <property type="entry name" value="Sigma_54_int"/>
</dbReference>
<keyword evidence="1" id="KW-0547">Nucleotide-binding</keyword>
<dbReference type="PROSITE" id="PS00675">
    <property type="entry name" value="SIGMA54_INTERACT_1"/>
    <property type="match status" value="1"/>
</dbReference>
<dbReference type="CDD" id="cd00130">
    <property type="entry name" value="PAS"/>
    <property type="match status" value="1"/>
</dbReference>
<dbReference type="Pfam" id="PF25601">
    <property type="entry name" value="AAA_lid_14"/>
    <property type="match status" value="1"/>
</dbReference>
<dbReference type="InterPro" id="IPR009057">
    <property type="entry name" value="Homeodomain-like_sf"/>
</dbReference>
<feature type="domain" description="PAS" evidence="6">
    <location>
        <begin position="73"/>
        <end position="127"/>
    </location>
</feature>
<dbReference type="PROSITE" id="PS50045">
    <property type="entry name" value="SIGMA54_INTERACT_4"/>
    <property type="match status" value="1"/>
</dbReference>
<dbReference type="InterPro" id="IPR013767">
    <property type="entry name" value="PAS_fold"/>
</dbReference>
<evidence type="ECO:0000313" key="7">
    <source>
        <dbReference type="EMBL" id="WWA28916.1"/>
    </source>
</evidence>
<name>A0ABZ2CP29_9BACI</name>
<dbReference type="Pfam" id="PF02954">
    <property type="entry name" value="HTH_8"/>
    <property type="match status" value="1"/>
</dbReference>
<dbReference type="NCBIfam" id="TIGR00229">
    <property type="entry name" value="sensory_box"/>
    <property type="match status" value="1"/>
</dbReference>
<gene>
    <name evidence="7" type="ORF">V5G21_14345</name>
</gene>
<dbReference type="InterPro" id="IPR000014">
    <property type="entry name" value="PAS"/>
</dbReference>
<dbReference type="InterPro" id="IPR058031">
    <property type="entry name" value="AAA_lid_NorR"/>
</dbReference>
<dbReference type="SUPFAM" id="SSF46689">
    <property type="entry name" value="Homeodomain-like"/>
    <property type="match status" value="1"/>
</dbReference>
<dbReference type="InterPro" id="IPR003593">
    <property type="entry name" value="AAA+_ATPase"/>
</dbReference>
<keyword evidence="4" id="KW-0804">Transcription</keyword>
<dbReference type="SUPFAM" id="SSF52540">
    <property type="entry name" value="P-loop containing nucleoside triphosphate hydrolases"/>
    <property type="match status" value="1"/>
</dbReference>
<evidence type="ECO:0000259" key="6">
    <source>
        <dbReference type="PROSITE" id="PS50112"/>
    </source>
</evidence>
<dbReference type="PROSITE" id="PS50112">
    <property type="entry name" value="PAS"/>
    <property type="match status" value="1"/>
</dbReference>
<dbReference type="PANTHER" id="PTHR32071:SF57">
    <property type="entry name" value="C4-DICARBOXYLATE TRANSPORT TRANSCRIPTIONAL REGULATORY PROTEIN DCTD"/>
    <property type="match status" value="1"/>
</dbReference>
<sequence>MTLLRRSLKDVAVPIADQPKNSEWRLPEDTLIAQLPPLLEPKDIYTVDHMNNVVGIVKKQVLANVLLEELKRTNAFLQTMMEAMDDAVTMVDEEQRIIQINAKSEQLYALTSCAIAGKPLRDYFDEEALVLWSVMKDKQPVVHQYNQPKPGLHVIVNTVPVFEGEACVGGLSIERDITDVVRLNEELSSKTASLHHLNTTSEDEPFQKIIGRSEPIRRAIHLAAKVAKTTANVLITGESGVGKELFAEGIHQASDRAEKPFIAINCGAIPAALFESELFGYVQGAFTGAAKGGKKGKLDAAKGGTLFLDEVGEMPAELQVKLLRVLEERAYYRVGGHEAIPLDVRIVAATNRDLEKMVAEGRFREDFYYRLHVISISIPPLRERIEDLPELVQSFLQEFAQRYEKPVPKLDPEVLYALRTQKWEGNIRQLRNLIERIVILNGDHEGSVHWYHLPESYQQKLKHMPLASKDKPKKDERMEIINALEKTYGNKSAAAKLLGISRATLYNKLKHYKL</sequence>
<keyword evidence="3" id="KW-0805">Transcription regulation</keyword>
<dbReference type="InterPro" id="IPR025662">
    <property type="entry name" value="Sigma_54_int_dom_ATP-bd_1"/>
</dbReference>
<protein>
    <submittedName>
        <fullName evidence="7">Sigma 54-interacting transcriptional regulator</fullName>
    </submittedName>
</protein>
<dbReference type="SMART" id="SM00091">
    <property type="entry name" value="PAS"/>
    <property type="match status" value="1"/>
</dbReference>
<keyword evidence="2" id="KW-0067">ATP-binding</keyword>
<evidence type="ECO:0000256" key="3">
    <source>
        <dbReference type="ARBA" id="ARBA00023015"/>
    </source>
</evidence>
<accession>A0ABZ2CP29</accession>
<dbReference type="Gene3D" id="1.10.8.60">
    <property type="match status" value="1"/>
</dbReference>
<dbReference type="CDD" id="cd00009">
    <property type="entry name" value="AAA"/>
    <property type="match status" value="1"/>
</dbReference>
<dbReference type="InterPro" id="IPR027417">
    <property type="entry name" value="P-loop_NTPase"/>
</dbReference>
<evidence type="ECO:0000256" key="2">
    <source>
        <dbReference type="ARBA" id="ARBA00022840"/>
    </source>
</evidence>